<dbReference type="STRING" id="50429.A0A2B4SCS5"/>
<keyword evidence="4" id="KW-0963">Cytoplasm</keyword>
<gene>
    <name evidence="10" type="primary">Cep70</name>
    <name evidence="10" type="ORF">AWC38_SpisGene8417</name>
</gene>
<evidence type="ECO:0000256" key="4">
    <source>
        <dbReference type="ARBA" id="ARBA00022490"/>
    </source>
</evidence>
<proteinExistence type="predicted"/>
<evidence type="ECO:0000256" key="1">
    <source>
        <dbReference type="ARBA" id="ARBA00004300"/>
    </source>
</evidence>
<keyword evidence="6 9" id="KW-0175">Coiled coil</keyword>
<comment type="function">
    <text evidence="8">Plays a role in the organization of both preexisting and nascent microtubules in interphase cells. During mitosis, required for the organization and orientation of the mitotic spindle.</text>
</comment>
<dbReference type="GO" id="GO:0005813">
    <property type="term" value="C:centrosome"/>
    <property type="evidence" value="ECO:0007669"/>
    <property type="project" value="UniProtKB-SubCell"/>
</dbReference>
<evidence type="ECO:0000256" key="7">
    <source>
        <dbReference type="ARBA" id="ARBA00023212"/>
    </source>
</evidence>
<evidence type="ECO:0000256" key="2">
    <source>
        <dbReference type="ARBA" id="ARBA00011832"/>
    </source>
</evidence>
<dbReference type="Proteomes" id="UP000225706">
    <property type="component" value="Unassembled WGS sequence"/>
</dbReference>
<dbReference type="GO" id="GO:0060271">
    <property type="term" value="P:cilium assembly"/>
    <property type="evidence" value="ECO:0007669"/>
    <property type="project" value="InterPro"/>
</dbReference>
<keyword evidence="7" id="KW-0206">Cytoskeleton</keyword>
<feature type="coiled-coil region" evidence="9">
    <location>
        <begin position="306"/>
        <end position="333"/>
    </location>
</feature>
<dbReference type="OrthoDB" id="2020926at2759"/>
<organism evidence="10 11">
    <name type="scientific">Stylophora pistillata</name>
    <name type="common">Smooth cauliflower coral</name>
    <dbReference type="NCBI Taxonomy" id="50429"/>
    <lineage>
        <taxon>Eukaryota</taxon>
        <taxon>Metazoa</taxon>
        <taxon>Cnidaria</taxon>
        <taxon>Anthozoa</taxon>
        <taxon>Hexacorallia</taxon>
        <taxon>Scleractinia</taxon>
        <taxon>Astrocoeniina</taxon>
        <taxon>Pocilloporidae</taxon>
        <taxon>Stylophora</taxon>
    </lineage>
</organism>
<evidence type="ECO:0000256" key="8">
    <source>
        <dbReference type="ARBA" id="ARBA00025273"/>
    </source>
</evidence>
<evidence type="ECO:0000256" key="5">
    <source>
        <dbReference type="ARBA" id="ARBA00022803"/>
    </source>
</evidence>
<dbReference type="InterPro" id="IPR037692">
    <property type="entry name" value="CEP70"/>
</dbReference>
<comment type="subunit">
    <text evidence="2">Directly interacts with tubulin-gamma; this interaction determines centrosomal localization.</text>
</comment>
<name>A0A2B4SCS5_STYPI</name>
<dbReference type="EMBL" id="LSMT01000116">
    <property type="protein sequence ID" value="PFX26853.1"/>
    <property type="molecule type" value="Genomic_DNA"/>
</dbReference>
<evidence type="ECO:0000256" key="9">
    <source>
        <dbReference type="SAM" id="Coils"/>
    </source>
</evidence>
<keyword evidence="11" id="KW-1185">Reference proteome</keyword>
<accession>A0A2B4SCS5</accession>
<comment type="caution">
    <text evidence="10">The sequence shown here is derived from an EMBL/GenBank/DDBJ whole genome shotgun (WGS) entry which is preliminary data.</text>
</comment>
<dbReference type="PANTHER" id="PTHR14594:SF1">
    <property type="entry name" value="CENTROSOMAL PROTEIN OF 70 KDA"/>
    <property type="match status" value="1"/>
</dbReference>
<protein>
    <recommendedName>
        <fullName evidence="3">Centrosomal protein of 70 kDa</fullName>
    </recommendedName>
</protein>
<sequence>MQIADWVQNTDYIADWVHNTDYIADWVQSAEFTLQTGCVCLFTTVRVGSDLLSLSGSYMNHYDHEESEDESPKTAGVIADWGVINRRLRQHGYQPVMVFPSGLGRQNHGGVALEELSSKNLQNTLDKLMTESERRQSMVQELISSSTRIQRDAVEERERVYRHVMEIRNLKRELEEEKLKVQARHNDMIISNEMEGVRLIELQRHGQEVQELKRTKTELVALQMQLQQKVSQREEEIKRLQQKCQRLNSVCIVLLLFRTLKDLTKKVIFGNTHGNNQLTIEVYQIKIKGKEGKPLKILSSRFLDMIDSYESKIFEMQQELKKLKKEIDSKTLSHVGGQSPTEMKLTVTHFEGVFPSVNREAAQRVPEVNDWKKAQKYNKQLERLLAQNNLSPPHRKHREGRTKMDSVAALKKRYSKHVEDLDFMPIDACRKHLKEVCSELRVTDLRDIPEKINSLNIIAENHLPMEKIMQDIVDVINSKDTPKLSDELLPQNSVVHESHCEKAWQYIVPTLNLWFTQLTGLQDLLGPINQLSFNLMPWKSKSLLEEDNGRALTLQRIKDALDFLCLETRVSPSEIQTDTAEEISLDHLKSIVAHFQKLFDIKTVSGVFTRMNELYIRLGEACNAMNNMREFLGLGLLVDLCIPLTPVCEPTCKASDVVNAVSKLSKAKHLLKVDDLPGIMNRLDQYDEFYPAFQSMISELKKLLRVQDMDEIVTAVTALFKFPPY</sequence>
<evidence type="ECO:0000256" key="6">
    <source>
        <dbReference type="ARBA" id="ARBA00023054"/>
    </source>
</evidence>
<dbReference type="GO" id="GO:0043015">
    <property type="term" value="F:gamma-tubulin binding"/>
    <property type="evidence" value="ECO:0007669"/>
    <property type="project" value="InterPro"/>
</dbReference>
<dbReference type="AlphaFoldDB" id="A0A2B4SCS5"/>
<comment type="subcellular location">
    <subcellularLocation>
        <location evidence="1">Cytoplasm</location>
        <location evidence="1">Cytoskeleton</location>
        <location evidence="1">Microtubule organizing center</location>
        <location evidence="1">Centrosome</location>
    </subcellularLocation>
</comment>
<feature type="coiled-coil region" evidence="9">
    <location>
        <begin position="157"/>
        <end position="250"/>
    </location>
</feature>
<evidence type="ECO:0000313" key="10">
    <source>
        <dbReference type="EMBL" id="PFX26853.1"/>
    </source>
</evidence>
<evidence type="ECO:0000256" key="3">
    <source>
        <dbReference type="ARBA" id="ARBA00018408"/>
    </source>
</evidence>
<keyword evidence="5" id="KW-0802">TPR repeat</keyword>
<dbReference type="PANTHER" id="PTHR14594">
    <property type="entry name" value="CENTROSOMAL PROTEIN OF 70 KDA"/>
    <property type="match status" value="1"/>
</dbReference>
<reference evidence="11" key="1">
    <citation type="journal article" date="2017" name="bioRxiv">
        <title>Comparative analysis of the genomes of Stylophora pistillata and Acropora digitifera provides evidence for extensive differences between species of corals.</title>
        <authorList>
            <person name="Voolstra C.R."/>
            <person name="Li Y."/>
            <person name="Liew Y.J."/>
            <person name="Baumgarten S."/>
            <person name="Zoccola D."/>
            <person name="Flot J.-F."/>
            <person name="Tambutte S."/>
            <person name="Allemand D."/>
            <person name="Aranda M."/>
        </authorList>
    </citation>
    <scope>NUCLEOTIDE SEQUENCE [LARGE SCALE GENOMIC DNA]</scope>
</reference>
<dbReference type="GO" id="GO:0070507">
    <property type="term" value="P:regulation of microtubule cytoskeleton organization"/>
    <property type="evidence" value="ECO:0007669"/>
    <property type="project" value="InterPro"/>
</dbReference>
<evidence type="ECO:0000313" key="11">
    <source>
        <dbReference type="Proteomes" id="UP000225706"/>
    </source>
</evidence>